<reference evidence="2 3" key="1">
    <citation type="journal article" date="2016" name="Nat. Commun.">
        <title>Thousands of microbial genomes shed light on interconnected biogeochemical processes in an aquifer system.</title>
        <authorList>
            <person name="Anantharaman K."/>
            <person name="Brown C.T."/>
            <person name="Hug L.A."/>
            <person name="Sharon I."/>
            <person name="Castelle C.J."/>
            <person name="Probst A.J."/>
            <person name="Thomas B.C."/>
            <person name="Singh A."/>
            <person name="Wilkins M.J."/>
            <person name="Karaoz U."/>
            <person name="Brodie E.L."/>
            <person name="Williams K.H."/>
            <person name="Hubbard S.S."/>
            <person name="Banfield J.F."/>
        </authorList>
    </citation>
    <scope>NUCLEOTIDE SEQUENCE [LARGE SCALE GENOMIC DNA]</scope>
</reference>
<evidence type="ECO:0000259" key="1">
    <source>
        <dbReference type="Pfam" id="PF02517"/>
    </source>
</evidence>
<dbReference type="Proteomes" id="UP000177583">
    <property type="component" value="Unassembled WGS sequence"/>
</dbReference>
<comment type="caution">
    <text evidence="2">The sequence shown here is derived from an EMBL/GenBank/DDBJ whole genome shotgun (WGS) entry which is preliminary data.</text>
</comment>
<dbReference type="Pfam" id="PF02517">
    <property type="entry name" value="Rce1-like"/>
    <property type="match status" value="1"/>
</dbReference>
<organism evidence="2 3">
    <name type="scientific">Candidatus Lambdaproteobacteria bacterium RIFOXYD2_FULL_56_26</name>
    <dbReference type="NCBI Taxonomy" id="1817773"/>
    <lineage>
        <taxon>Bacteria</taxon>
        <taxon>Pseudomonadati</taxon>
        <taxon>Pseudomonadota</taxon>
        <taxon>Candidatus Lambdaproteobacteria</taxon>
    </lineage>
</organism>
<accession>A0A1F6GSF1</accession>
<sequence>MKQKRGRWQFRPLMPIVFVFTFFVQPTPGLAMGTGACWGTVALETFIPGLGYAVSSQYGKGLLFGGGRWITGRKYYQAIARDDYQQNNSDIYVTTDAKNSPSGKTETDIYLNSSTYEAQFYGTLESDLWLVSLGDLYRSRCEPDNETYGLAFAPVRFDHFITNWRFWLPIGALAVSAASYGDTNISRYHLGTGLTESRIKRDAWQQFYMVGFGEEMFFRGVVQQSFYNNLNQELGFGSEASRHLSVWSSAAVFGLAHNGQGFSANSAYAFAMGAYLGYAYMPEPGEQDLITVIAIHAWWDIAVTYTILNNSSFTSSDSEVEVPLLAFGTRF</sequence>
<evidence type="ECO:0000313" key="3">
    <source>
        <dbReference type="Proteomes" id="UP000177583"/>
    </source>
</evidence>
<feature type="domain" description="CAAX prenyl protease 2/Lysostaphin resistance protein A-like" evidence="1">
    <location>
        <begin position="208"/>
        <end position="301"/>
    </location>
</feature>
<dbReference type="GO" id="GO:0080120">
    <property type="term" value="P:CAAX-box protein maturation"/>
    <property type="evidence" value="ECO:0007669"/>
    <property type="project" value="UniProtKB-ARBA"/>
</dbReference>
<dbReference type="InterPro" id="IPR003675">
    <property type="entry name" value="Rce1/LyrA-like_dom"/>
</dbReference>
<proteinExistence type="predicted"/>
<dbReference type="GO" id="GO:0004175">
    <property type="term" value="F:endopeptidase activity"/>
    <property type="evidence" value="ECO:0007669"/>
    <property type="project" value="UniProtKB-ARBA"/>
</dbReference>
<dbReference type="AlphaFoldDB" id="A0A1F6GSF1"/>
<protein>
    <recommendedName>
        <fullName evidence="1">CAAX prenyl protease 2/Lysostaphin resistance protein A-like domain-containing protein</fullName>
    </recommendedName>
</protein>
<name>A0A1F6GSF1_9PROT</name>
<dbReference type="EMBL" id="MFNF01000040">
    <property type="protein sequence ID" value="OGH01044.1"/>
    <property type="molecule type" value="Genomic_DNA"/>
</dbReference>
<gene>
    <name evidence="2" type="ORF">A2557_00395</name>
</gene>
<evidence type="ECO:0000313" key="2">
    <source>
        <dbReference type="EMBL" id="OGH01044.1"/>
    </source>
</evidence>